<gene>
    <name evidence="3" type="ORF">FJR03_00390</name>
</gene>
<dbReference type="InterPro" id="IPR014508">
    <property type="entry name" value="UCP020555_TPR-like"/>
</dbReference>
<evidence type="ECO:0000256" key="1">
    <source>
        <dbReference type="PROSITE-ProRule" id="PRU00339"/>
    </source>
</evidence>
<feature type="signal peptide" evidence="2">
    <location>
        <begin position="1"/>
        <end position="20"/>
    </location>
</feature>
<dbReference type="Gene3D" id="1.25.40.10">
    <property type="entry name" value="Tetratricopeptide repeat domain"/>
    <property type="match status" value="1"/>
</dbReference>
<dbReference type="AlphaFoldDB" id="A0A7M3V945"/>
<accession>A0A7M3V945</accession>
<evidence type="ECO:0000313" key="3">
    <source>
        <dbReference type="EMBL" id="QOP40278.1"/>
    </source>
</evidence>
<protein>
    <submittedName>
        <fullName evidence="3">DUF4810 domain-containing protein</fullName>
    </submittedName>
</protein>
<dbReference type="InterPro" id="IPR011990">
    <property type="entry name" value="TPR-like_helical_dom_sf"/>
</dbReference>
<dbReference type="PROSITE" id="PS51257">
    <property type="entry name" value="PROKAR_LIPOPROTEIN"/>
    <property type="match status" value="1"/>
</dbReference>
<organism evidence="3 4">
    <name type="scientific">Sulfurimonas marina</name>
    <dbReference type="NCBI Taxonomy" id="2590551"/>
    <lineage>
        <taxon>Bacteria</taxon>
        <taxon>Pseudomonadati</taxon>
        <taxon>Campylobacterota</taxon>
        <taxon>Epsilonproteobacteria</taxon>
        <taxon>Campylobacterales</taxon>
        <taxon>Sulfurimonadaceae</taxon>
        <taxon>Sulfurimonas</taxon>
    </lineage>
</organism>
<sequence length="127" mass="14608">MKRLKLLTLSTFALITLAMSGCSTHTPLYNYGEYSENYYSLKKEATQETALEYQKSLEYCIENAKESRSGRVPPGIYANLGYLYLKAGQNKKAIENFTKEKTIYPEATFFMDKMINKVEALEQEDDK</sequence>
<feature type="repeat" description="TPR" evidence="1">
    <location>
        <begin position="74"/>
        <end position="107"/>
    </location>
</feature>
<dbReference type="EMBL" id="CP041165">
    <property type="protein sequence ID" value="QOP40278.1"/>
    <property type="molecule type" value="Genomic_DNA"/>
</dbReference>
<dbReference type="PIRSF" id="PIRSF020555">
    <property type="entry name" value="UCP020555"/>
    <property type="match status" value="1"/>
</dbReference>
<keyword evidence="1" id="KW-0802">TPR repeat</keyword>
<keyword evidence="2" id="KW-0732">Signal</keyword>
<dbReference type="Pfam" id="PF16068">
    <property type="entry name" value="DUF4810"/>
    <property type="match status" value="1"/>
</dbReference>
<feature type="chain" id="PRO_5032680286" evidence="2">
    <location>
        <begin position="21"/>
        <end position="127"/>
    </location>
</feature>
<dbReference type="Proteomes" id="UP000593910">
    <property type="component" value="Chromosome"/>
</dbReference>
<dbReference type="SUPFAM" id="SSF48452">
    <property type="entry name" value="TPR-like"/>
    <property type="match status" value="1"/>
</dbReference>
<evidence type="ECO:0000256" key="2">
    <source>
        <dbReference type="SAM" id="SignalP"/>
    </source>
</evidence>
<dbReference type="KEGG" id="smax:FJR03_00390"/>
<reference evidence="3 4" key="1">
    <citation type="submission" date="2019-06" db="EMBL/GenBank/DDBJ databases">
        <title>Sulfurimonas gotlandica sp. nov., a chemoautotrophic and psychrotolerant epsilonproteobacterium isolated from a pelagic redoxcline, and an emended description of the genus Sulfurimonas.</title>
        <authorList>
            <person name="Wang S."/>
            <person name="Jiang L."/>
            <person name="Shao Z."/>
        </authorList>
    </citation>
    <scope>NUCLEOTIDE SEQUENCE [LARGE SCALE GENOMIC DNA]</scope>
    <source>
        <strain evidence="3 4">B2</strain>
    </source>
</reference>
<proteinExistence type="predicted"/>
<dbReference type="InterPro" id="IPR019734">
    <property type="entry name" value="TPR_rpt"/>
</dbReference>
<dbReference type="PROSITE" id="PS50005">
    <property type="entry name" value="TPR"/>
    <property type="match status" value="1"/>
</dbReference>
<evidence type="ECO:0000313" key="4">
    <source>
        <dbReference type="Proteomes" id="UP000593910"/>
    </source>
</evidence>
<dbReference type="RefSeq" id="WP_193113709.1">
    <property type="nucleotide sequence ID" value="NZ_CP041165.1"/>
</dbReference>
<name>A0A7M3V945_9BACT</name>
<keyword evidence="4" id="KW-1185">Reference proteome</keyword>